<gene>
    <name evidence="1" type="ORF">Tco_0727475</name>
</gene>
<dbReference type="EMBL" id="BQNB010010459">
    <property type="protein sequence ID" value="GJS77594.1"/>
    <property type="molecule type" value="Genomic_DNA"/>
</dbReference>
<name>A0ABQ4YIG4_9ASTR</name>
<organism evidence="1 2">
    <name type="scientific">Tanacetum coccineum</name>
    <dbReference type="NCBI Taxonomy" id="301880"/>
    <lineage>
        <taxon>Eukaryota</taxon>
        <taxon>Viridiplantae</taxon>
        <taxon>Streptophyta</taxon>
        <taxon>Embryophyta</taxon>
        <taxon>Tracheophyta</taxon>
        <taxon>Spermatophyta</taxon>
        <taxon>Magnoliopsida</taxon>
        <taxon>eudicotyledons</taxon>
        <taxon>Gunneridae</taxon>
        <taxon>Pentapetalae</taxon>
        <taxon>asterids</taxon>
        <taxon>campanulids</taxon>
        <taxon>Asterales</taxon>
        <taxon>Asteraceae</taxon>
        <taxon>Asteroideae</taxon>
        <taxon>Anthemideae</taxon>
        <taxon>Anthemidinae</taxon>
        <taxon>Tanacetum</taxon>
    </lineage>
</organism>
<protein>
    <submittedName>
        <fullName evidence="1">Uncharacterized protein</fullName>
    </submittedName>
</protein>
<reference evidence="1" key="1">
    <citation type="journal article" date="2022" name="Int. J. Mol. Sci.">
        <title>Draft Genome of Tanacetum Coccineum: Genomic Comparison of Closely Related Tanacetum-Family Plants.</title>
        <authorList>
            <person name="Yamashiro T."/>
            <person name="Shiraishi A."/>
            <person name="Nakayama K."/>
            <person name="Satake H."/>
        </authorList>
    </citation>
    <scope>NUCLEOTIDE SEQUENCE</scope>
</reference>
<sequence>MVGEGASWPEEVEADLPSVRLIRMMVEVEEDLWFWEVGEECLEGCVGAGGGEVNRSRDDFRVSKSLLGEILGVVIGESGGNIFGDDGGAVW</sequence>
<dbReference type="Proteomes" id="UP001151760">
    <property type="component" value="Unassembled WGS sequence"/>
</dbReference>
<comment type="caution">
    <text evidence="1">The sequence shown here is derived from an EMBL/GenBank/DDBJ whole genome shotgun (WGS) entry which is preliminary data.</text>
</comment>
<proteinExistence type="predicted"/>
<evidence type="ECO:0000313" key="2">
    <source>
        <dbReference type="Proteomes" id="UP001151760"/>
    </source>
</evidence>
<reference evidence="1" key="2">
    <citation type="submission" date="2022-01" db="EMBL/GenBank/DDBJ databases">
        <authorList>
            <person name="Yamashiro T."/>
            <person name="Shiraishi A."/>
            <person name="Satake H."/>
            <person name="Nakayama K."/>
        </authorList>
    </citation>
    <scope>NUCLEOTIDE SEQUENCE</scope>
</reference>
<evidence type="ECO:0000313" key="1">
    <source>
        <dbReference type="EMBL" id="GJS77594.1"/>
    </source>
</evidence>
<accession>A0ABQ4YIG4</accession>
<keyword evidence="2" id="KW-1185">Reference proteome</keyword>